<reference evidence="8 9" key="1">
    <citation type="submission" date="2022-12" db="EMBL/GenBank/DDBJ databases">
        <title>Genomic features and morphological characterization of a novel Knufia sp. strain isolated from spacecraft assembly facility.</title>
        <authorList>
            <person name="Teixeira M."/>
            <person name="Chander A.M."/>
            <person name="Stajich J.E."/>
            <person name="Venkateswaran K."/>
        </authorList>
    </citation>
    <scope>NUCLEOTIDE SEQUENCE [LARGE SCALE GENOMIC DNA]</scope>
    <source>
        <strain evidence="8 9">FJI-L2-BK-P2</strain>
    </source>
</reference>
<dbReference type="Gene3D" id="1.20.1250.20">
    <property type="entry name" value="MFS general substrate transporter like domains"/>
    <property type="match status" value="1"/>
</dbReference>
<evidence type="ECO:0000256" key="6">
    <source>
        <dbReference type="SAM" id="Phobius"/>
    </source>
</evidence>
<sequence length="530" mass="58044">MASINLQDDIKANAEFVEDATSRSELAARYTDFEKTLSFWQAVKLYWRSSLWILYGLLLVFNYGMDGIVAGYQVSVPKFREDYGTPFDTGTYVSYIISANWLAIFSGVSQITAILGALFAGYIADKIGRKYAAGLSCLVSIGGVAAQYWSNGSLGILCAGKAINGIPLGMWLVLGPLYASEVAPLRLRGVLAGMTNSMIQAGVFTFTGVFYELGAGTTKSAYMIPFACQWAVPAFILLTFVLWPESPVWLVRTGKRGAAMKAIQGLHGRDTPVDREGILAQIEETLALERSVAGGRDTLSYVECFKKQHRSRTLIVMFVYGCQYLSGNTFIIGYGTYLYQLMGYSAKTSLLLGLVFTAFTFSVNIIAWVLIASVRRRPLIVWGQLAAAASLFIIGGCSTTVGSKTNIAVLVFAFVWGFLYQVSMATVAWTVGSEIPALHMRARTQGLGNVVLNFMTWLMAFIFPYMFNPDAGNLRGKVGFVFGATTFVGFVGTYSFLPESKGRTPAELEVLFDRGISPRKFQDIDLDTLN</sequence>
<feature type="transmembrane region" description="Helical" evidence="6">
    <location>
        <begin position="51"/>
        <end position="72"/>
    </location>
</feature>
<dbReference type="AlphaFoldDB" id="A0AAN8IT31"/>
<organism evidence="8 9">
    <name type="scientific">Knufia fluminis</name>
    <dbReference type="NCBI Taxonomy" id="191047"/>
    <lineage>
        <taxon>Eukaryota</taxon>
        <taxon>Fungi</taxon>
        <taxon>Dikarya</taxon>
        <taxon>Ascomycota</taxon>
        <taxon>Pezizomycotina</taxon>
        <taxon>Eurotiomycetes</taxon>
        <taxon>Chaetothyriomycetidae</taxon>
        <taxon>Chaetothyriales</taxon>
        <taxon>Trichomeriaceae</taxon>
        <taxon>Knufia</taxon>
    </lineage>
</organism>
<feature type="domain" description="Major facilitator superfamily (MFS) profile" evidence="7">
    <location>
        <begin position="52"/>
        <end position="501"/>
    </location>
</feature>
<evidence type="ECO:0000256" key="2">
    <source>
        <dbReference type="ARBA" id="ARBA00010992"/>
    </source>
</evidence>
<protein>
    <recommendedName>
        <fullName evidence="7">Major facilitator superfamily (MFS) profile domain-containing protein</fullName>
    </recommendedName>
</protein>
<comment type="caution">
    <text evidence="8">The sequence shown here is derived from an EMBL/GenBank/DDBJ whole genome shotgun (WGS) entry which is preliminary data.</text>
</comment>
<evidence type="ECO:0000256" key="4">
    <source>
        <dbReference type="ARBA" id="ARBA00022989"/>
    </source>
</evidence>
<dbReference type="PANTHER" id="PTHR48022:SF15">
    <property type="entry name" value="ALPHA-GLUCOSIDE TRANSPORTER, PUTATIVE (AFU_ORTHOLOGUE AFUA_5G00500)-RELATED"/>
    <property type="match status" value="1"/>
</dbReference>
<feature type="transmembrane region" description="Helical" evidence="6">
    <location>
        <begin position="479"/>
        <end position="497"/>
    </location>
</feature>
<dbReference type="FunFam" id="1.20.1250.20:FF:000078">
    <property type="entry name" value="MFS maltose transporter, putative"/>
    <property type="match status" value="1"/>
</dbReference>
<dbReference type="GO" id="GO:0016020">
    <property type="term" value="C:membrane"/>
    <property type="evidence" value="ECO:0007669"/>
    <property type="project" value="UniProtKB-SubCell"/>
</dbReference>
<dbReference type="Pfam" id="PF00083">
    <property type="entry name" value="Sugar_tr"/>
    <property type="match status" value="1"/>
</dbReference>
<dbReference type="EMBL" id="JAKLMC020000001">
    <property type="protein sequence ID" value="KAK5958777.1"/>
    <property type="molecule type" value="Genomic_DNA"/>
</dbReference>
<keyword evidence="4 6" id="KW-1133">Transmembrane helix</keyword>
<dbReference type="InterPro" id="IPR050360">
    <property type="entry name" value="MFS_Sugar_Transporters"/>
</dbReference>
<dbReference type="InterPro" id="IPR005828">
    <property type="entry name" value="MFS_sugar_transport-like"/>
</dbReference>
<feature type="transmembrane region" description="Helical" evidence="6">
    <location>
        <begin position="314"/>
        <end position="337"/>
    </location>
</feature>
<dbReference type="Proteomes" id="UP001316803">
    <property type="component" value="Unassembled WGS sequence"/>
</dbReference>
<dbReference type="InterPro" id="IPR020846">
    <property type="entry name" value="MFS_dom"/>
</dbReference>
<evidence type="ECO:0000256" key="1">
    <source>
        <dbReference type="ARBA" id="ARBA00004141"/>
    </source>
</evidence>
<feature type="transmembrane region" description="Helical" evidence="6">
    <location>
        <begin position="223"/>
        <end position="243"/>
    </location>
</feature>
<dbReference type="PROSITE" id="PS00216">
    <property type="entry name" value="SUGAR_TRANSPORT_1"/>
    <property type="match status" value="1"/>
</dbReference>
<gene>
    <name evidence="8" type="ORF">OHC33_000620</name>
</gene>
<feature type="transmembrane region" description="Helical" evidence="6">
    <location>
        <begin position="450"/>
        <end position="467"/>
    </location>
</feature>
<dbReference type="PROSITE" id="PS50850">
    <property type="entry name" value="MFS"/>
    <property type="match status" value="1"/>
</dbReference>
<keyword evidence="5 6" id="KW-0472">Membrane</keyword>
<dbReference type="PROSITE" id="PS00217">
    <property type="entry name" value="SUGAR_TRANSPORT_2"/>
    <property type="match status" value="1"/>
</dbReference>
<keyword evidence="3 6" id="KW-0812">Transmembrane</keyword>
<evidence type="ECO:0000259" key="7">
    <source>
        <dbReference type="PROSITE" id="PS50850"/>
    </source>
</evidence>
<evidence type="ECO:0000256" key="5">
    <source>
        <dbReference type="ARBA" id="ARBA00023136"/>
    </source>
</evidence>
<dbReference type="InterPro" id="IPR036259">
    <property type="entry name" value="MFS_trans_sf"/>
</dbReference>
<feature type="transmembrane region" description="Helical" evidence="6">
    <location>
        <begin position="131"/>
        <end position="150"/>
    </location>
</feature>
<name>A0AAN8IT31_9EURO</name>
<evidence type="ECO:0000313" key="8">
    <source>
        <dbReference type="EMBL" id="KAK5958777.1"/>
    </source>
</evidence>
<comment type="subcellular location">
    <subcellularLocation>
        <location evidence="1">Membrane</location>
        <topology evidence="1">Multi-pass membrane protein</topology>
    </subcellularLocation>
</comment>
<accession>A0AAN8IT31</accession>
<dbReference type="InterPro" id="IPR005829">
    <property type="entry name" value="Sugar_transporter_CS"/>
</dbReference>
<feature type="transmembrane region" description="Helical" evidence="6">
    <location>
        <begin position="407"/>
        <end position="429"/>
    </location>
</feature>
<feature type="transmembrane region" description="Helical" evidence="6">
    <location>
        <begin position="191"/>
        <end position="211"/>
    </location>
</feature>
<comment type="similarity">
    <text evidence="2">Belongs to the major facilitator superfamily. Sugar transporter (TC 2.A.1.1) family.</text>
</comment>
<feature type="transmembrane region" description="Helical" evidence="6">
    <location>
        <begin position="379"/>
        <end position="401"/>
    </location>
</feature>
<proteinExistence type="inferred from homology"/>
<feature type="transmembrane region" description="Helical" evidence="6">
    <location>
        <begin position="349"/>
        <end position="372"/>
    </location>
</feature>
<evidence type="ECO:0000256" key="3">
    <source>
        <dbReference type="ARBA" id="ARBA00022692"/>
    </source>
</evidence>
<dbReference type="PANTHER" id="PTHR48022">
    <property type="entry name" value="PLASTIDIC GLUCOSE TRANSPORTER 4"/>
    <property type="match status" value="1"/>
</dbReference>
<feature type="transmembrane region" description="Helical" evidence="6">
    <location>
        <begin position="162"/>
        <end position="179"/>
    </location>
</feature>
<dbReference type="GO" id="GO:0005351">
    <property type="term" value="F:carbohydrate:proton symporter activity"/>
    <property type="evidence" value="ECO:0007669"/>
    <property type="project" value="TreeGrafter"/>
</dbReference>
<feature type="transmembrane region" description="Helical" evidence="6">
    <location>
        <begin position="92"/>
        <end position="119"/>
    </location>
</feature>
<dbReference type="SUPFAM" id="SSF103473">
    <property type="entry name" value="MFS general substrate transporter"/>
    <property type="match status" value="1"/>
</dbReference>
<evidence type="ECO:0000313" key="9">
    <source>
        <dbReference type="Proteomes" id="UP001316803"/>
    </source>
</evidence>
<keyword evidence="9" id="KW-1185">Reference proteome</keyword>